<evidence type="ECO:0000313" key="1">
    <source>
        <dbReference type="EMBL" id="ONK73986.1"/>
    </source>
</evidence>
<gene>
    <name evidence="1" type="ORF">A4U43_C03F1620</name>
</gene>
<reference evidence="2" key="1">
    <citation type="journal article" date="2017" name="Nat. Commun.">
        <title>The asparagus genome sheds light on the origin and evolution of a young Y chromosome.</title>
        <authorList>
            <person name="Harkess A."/>
            <person name="Zhou J."/>
            <person name="Xu C."/>
            <person name="Bowers J.E."/>
            <person name="Van der Hulst R."/>
            <person name="Ayyampalayam S."/>
            <person name="Mercati F."/>
            <person name="Riccardi P."/>
            <person name="McKain M.R."/>
            <person name="Kakrana A."/>
            <person name="Tang H."/>
            <person name="Ray J."/>
            <person name="Groenendijk J."/>
            <person name="Arikit S."/>
            <person name="Mathioni S.M."/>
            <person name="Nakano M."/>
            <person name="Shan H."/>
            <person name="Telgmann-Rauber A."/>
            <person name="Kanno A."/>
            <person name="Yue Z."/>
            <person name="Chen H."/>
            <person name="Li W."/>
            <person name="Chen Y."/>
            <person name="Xu X."/>
            <person name="Zhang Y."/>
            <person name="Luo S."/>
            <person name="Chen H."/>
            <person name="Gao J."/>
            <person name="Mao Z."/>
            <person name="Pires J.C."/>
            <person name="Luo M."/>
            <person name="Kudrna D."/>
            <person name="Wing R.A."/>
            <person name="Meyers B.C."/>
            <person name="Yi K."/>
            <person name="Kong H."/>
            <person name="Lavrijsen P."/>
            <person name="Sunseri F."/>
            <person name="Falavigna A."/>
            <person name="Ye Y."/>
            <person name="Leebens-Mack J.H."/>
            <person name="Chen G."/>
        </authorList>
    </citation>
    <scope>NUCLEOTIDE SEQUENCE [LARGE SCALE GENOMIC DNA]</scope>
    <source>
        <strain evidence="2">cv. DH0086</strain>
    </source>
</reference>
<organism evidence="1 2">
    <name type="scientific">Asparagus officinalis</name>
    <name type="common">Garden asparagus</name>
    <dbReference type="NCBI Taxonomy" id="4686"/>
    <lineage>
        <taxon>Eukaryota</taxon>
        <taxon>Viridiplantae</taxon>
        <taxon>Streptophyta</taxon>
        <taxon>Embryophyta</taxon>
        <taxon>Tracheophyta</taxon>
        <taxon>Spermatophyta</taxon>
        <taxon>Magnoliopsida</taxon>
        <taxon>Liliopsida</taxon>
        <taxon>Asparagales</taxon>
        <taxon>Asparagaceae</taxon>
        <taxon>Asparagoideae</taxon>
        <taxon>Asparagus</taxon>
    </lineage>
</organism>
<keyword evidence="2" id="KW-1185">Reference proteome</keyword>
<dbReference type="EMBL" id="CM007383">
    <property type="protein sequence ID" value="ONK73986.1"/>
    <property type="molecule type" value="Genomic_DNA"/>
</dbReference>
<dbReference type="AlphaFoldDB" id="A0A5P1F6H4"/>
<evidence type="ECO:0000313" key="2">
    <source>
        <dbReference type="Proteomes" id="UP000243459"/>
    </source>
</evidence>
<protein>
    <submittedName>
        <fullName evidence="1">Uncharacterized protein</fullName>
    </submittedName>
</protein>
<dbReference type="Gramene" id="ONK73986">
    <property type="protein sequence ID" value="ONK73986"/>
    <property type="gene ID" value="A4U43_C03F1620"/>
</dbReference>
<name>A0A5P1F6H4_ASPOF</name>
<accession>A0A5P1F6H4</accession>
<dbReference type="Proteomes" id="UP000243459">
    <property type="component" value="Chromosome 3"/>
</dbReference>
<proteinExistence type="predicted"/>
<sequence length="140" mass="15157">MKQSERVEHNSVSLSGVCISEKVESGISCSRVVQVSGGGWWHPNSYYLGNGPENQKCFAYLKSVAISEGEQAKGLHIQQHGGSTFCILHYIFGMQSIPMKDCYIWLATGCDDGTVRLQEALSLEGGANPNCLGSMSLDLP</sequence>